<keyword evidence="2" id="KW-1185">Reference proteome</keyword>
<name>A0A150X2R8_9BACT</name>
<gene>
    <name evidence="1" type="ORF">AWN68_09925</name>
</gene>
<comment type="caution">
    <text evidence="1">The sequence shown here is derived from an EMBL/GenBank/DDBJ whole genome shotgun (WGS) entry which is preliminary data.</text>
</comment>
<proteinExistence type="predicted"/>
<dbReference type="EMBL" id="LRDB01000050">
    <property type="protein sequence ID" value="KYG73004.1"/>
    <property type="molecule type" value="Genomic_DNA"/>
</dbReference>
<evidence type="ECO:0000313" key="1">
    <source>
        <dbReference type="EMBL" id="KYG73004.1"/>
    </source>
</evidence>
<accession>A0A150X2R8</accession>
<dbReference type="Proteomes" id="UP000075615">
    <property type="component" value="Unassembled WGS sequence"/>
</dbReference>
<reference evidence="1 2" key="1">
    <citation type="submission" date="2016-01" db="EMBL/GenBank/DDBJ databases">
        <title>Genome sequencing of Roseivirga echinicomitans KMM 6058.</title>
        <authorList>
            <person name="Selvaratnam C."/>
            <person name="Thevarajoo S."/>
            <person name="Goh K.M."/>
            <person name="Ee R."/>
            <person name="Chan K.-G."/>
            <person name="Chong C.S."/>
        </authorList>
    </citation>
    <scope>NUCLEOTIDE SEQUENCE [LARGE SCALE GENOMIC DNA]</scope>
    <source>
        <strain evidence="1 2">KMM 6058</strain>
    </source>
</reference>
<organism evidence="1 2">
    <name type="scientific">Roseivirga echinicomitans</name>
    <dbReference type="NCBI Taxonomy" id="296218"/>
    <lineage>
        <taxon>Bacteria</taxon>
        <taxon>Pseudomonadati</taxon>
        <taxon>Bacteroidota</taxon>
        <taxon>Cytophagia</taxon>
        <taxon>Cytophagales</taxon>
        <taxon>Roseivirgaceae</taxon>
        <taxon>Roseivirga</taxon>
    </lineage>
</organism>
<dbReference type="AlphaFoldDB" id="A0A150X2R8"/>
<dbReference type="Pfam" id="PF17170">
    <property type="entry name" value="DUF5128"/>
    <property type="match status" value="1"/>
</dbReference>
<sequence>MIVLLSPANLDSKHQQTYYPIAYRVALIWVEHKNIFVKFIFMKSTKEALLISGLIITIIFLTSSCGSNSRNQNAIVTSERMGVIAIDEIKPSKLSDVVDHITYTALKDHPDHRIHRIDKVLIEDGLLYTFDYSSGKSLSVYDLKGNFQFAIAKPGQGPDEYAAVHDFLVYQGKIEVLDIRGKLLFYDKKGTFERSEKLPFSPQAFLKIGNDYLFQTGKKPNELGKNGKPCEVVQYNLETKKSDCWLEINNGRRLSVSWEKNMLKRVDNEFYYGTSFNDTIYRKQDGNFKPQFIFDFSPNALPSEIFDPNVSISEFVDYQNNNRDKAYHSASLQVSADFLITRFYNNTGHHLIYDQNKGSKTVLEWRVKNDVDNGLPLYWAHALNNRDIIMIYDSEYVLEWASELQEGKSQFNEKEQAFLDFVNEFNPDDPLVMISYHLK</sequence>
<protein>
    <recommendedName>
        <fullName evidence="3">6-bladed beta-propeller</fullName>
    </recommendedName>
</protein>
<dbReference type="STRING" id="296218.AWN68_09925"/>
<evidence type="ECO:0000313" key="2">
    <source>
        <dbReference type="Proteomes" id="UP000075615"/>
    </source>
</evidence>
<evidence type="ECO:0008006" key="3">
    <source>
        <dbReference type="Google" id="ProtNLM"/>
    </source>
</evidence>